<gene>
    <name evidence="13" type="ORF">RZS32_006565</name>
</gene>
<evidence type="ECO:0000256" key="3">
    <source>
        <dbReference type="ARBA" id="ARBA00022448"/>
    </source>
</evidence>
<evidence type="ECO:0000313" key="13">
    <source>
        <dbReference type="EMBL" id="WYK20013.1"/>
    </source>
</evidence>
<dbReference type="PANTHER" id="PTHR30413">
    <property type="entry name" value="INNER MEMBRANE TRANSPORT PERMEASE"/>
    <property type="match status" value="1"/>
</dbReference>
<feature type="transmembrane region" description="Helical" evidence="11">
    <location>
        <begin position="229"/>
        <end position="248"/>
    </location>
</feature>
<dbReference type="Proteomes" id="UP001281305">
    <property type="component" value="Chromosome"/>
</dbReference>
<keyword evidence="10 11" id="KW-0472">Membrane</keyword>
<keyword evidence="5" id="KW-0762">Sugar transport</keyword>
<protein>
    <recommendedName>
        <fullName evidence="11">Transport permease protein</fullName>
    </recommendedName>
</protein>
<dbReference type="PANTHER" id="PTHR30413:SF10">
    <property type="entry name" value="CAPSULE POLYSACCHARIDE EXPORT INNER-MEMBRANE PROTEIN CTRC"/>
    <property type="match status" value="1"/>
</dbReference>
<evidence type="ECO:0000256" key="9">
    <source>
        <dbReference type="ARBA" id="ARBA00023047"/>
    </source>
</evidence>
<feature type="transmembrane region" description="Helical" evidence="11">
    <location>
        <begin position="149"/>
        <end position="171"/>
    </location>
</feature>
<keyword evidence="3 11" id="KW-0813">Transport</keyword>
<sequence>MSKQTPTGQRTVSNCTCTKRNGHDLWALARGYLWAVLEPVAGIALLTLIFSTGFQSPSLGVNFPIFYATGLIPFLLFSDVSGKVALSLHFSRPLLAYPAITFIDALLARFLVNLFAQLFVAFAVLLGIMVLFDTRLVPDIAIVAEAMGYAALLAFGVGTINAFAFCRFPMWQRAWSVLTRPLFIISGIFFTFETIPSPYDNYLWFNPLIHLVGLVRQGFYAGYEAEYVSRTYLVLLPLCLMAFGLIFLRRFHRDIINDG</sequence>
<dbReference type="EMBL" id="CP146606">
    <property type="protein sequence ID" value="WYK20013.1"/>
    <property type="molecule type" value="Genomic_DNA"/>
</dbReference>
<evidence type="ECO:0000256" key="2">
    <source>
        <dbReference type="ARBA" id="ARBA00007783"/>
    </source>
</evidence>
<evidence type="ECO:0000256" key="6">
    <source>
        <dbReference type="ARBA" id="ARBA00022692"/>
    </source>
</evidence>
<feature type="domain" description="ABC transmembrane type-2" evidence="12">
    <location>
        <begin position="30"/>
        <end position="251"/>
    </location>
</feature>
<feature type="transmembrane region" description="Helical" evidence="11">
    <location>
        <begin position="118"/>
        <end position="137"/>
    </location>
</feature>
<feature type="transmembrane region" description="Helical" evidence="11">
    <location>
        <begin position="32"/>
        <end position="51"/>
    </location>
</feature>
<dbReference type="PRINTS" id="PR00164">
    <property type="entry name" value="ABC2TRNSPORT"/>
</dbReference>
<evidence type="ECO:0000256" key="10">
    <source>
        <dbReference type="ARBA" id="ARBA00023136"/>
    </source>
</evidence>
<dbReference type="RefSeq" id="WP_336623558.1">
    <property type="nucleotide sequence ID" value="NZ_CP146606.1"/>
</dbReference>
<comment type="similarity">
    <text evidence="2 11">Belongs to the ABC-2 integral membrane protein family.</text>
</comment>
<accession>A0ABZ2TJT9</accession>
<evidence type="ECO:0000256" key="7">
    <source>
        <dbReference type="ARBA" id="ARBA00022903"/>
    </source>
</evidence>
<evidence type="ECO:0000256" key="11">
    <source>
        <dbReference type="RuleBase" id="RU361157"/>
    </source>
</evidence>
<dbReference type="PROSITE" id="PS51012">
    <property type="entry name" value="ABC_TM2"/>
    <property type="match status" value="1"/>
</dbReference>
<keyword evidence="9" id="KW-0625">Polysaccharide transport</keyword>
<organism evidence="13 14">
    <name type="scientific">Roseovarius rhodophyticola</name>
    <dbReference type="NCBI Taxonomy" id="3080827"/>
    <lineage>
        <taxon>Bacteria</taxon>
        <taxon>Pseudomonadati</taxon>
        <taxon>Pseudomonadota</taxon>
        <taxon>Alphaproteobacteria</taxon>
        <taxon>Rhodobacterales</taxon>
        <taxon>Roseobacteraceae</taxon>
        <taxon>Roseovarius</taxon>
    </lineage>
</organism>
<dbReference type="InterPro" id="IPR013525">
    <property type="entry name" value="ABC2_TM"/>
</dbReference>
<proteinExistence type="inferred from homology"/>
<name>A0ABZ2TJT9_9RHOB</name>
<evidence type="ECO:0000313" key="14">
    <source>
        <dbReference type="Proteomes" id="UP001281305"/>
    </source>
</evidence>
<dbReference type="InterPro" id="IPR000412">
    <property type="entry name" value="ABC_2_transport"/>
</dbReference>
<keyword evidence="14" id="KW-1185">Reference proteome</keyword>
<evidence type="ECO:0000256" key="4">
    <source>
        <dbReference type="ARBA" id="ARBA00022475"/>
    </source>
</evidence>
<evidence type="ECO:0000256" key="8">
    <source>
        <dbReference type="ARBA" id="ARBA00022989"/>
    </source>
</evidence>
<keyword evidence="4 11" id="KW-1003">Cell membrane</keyword>
<evidence type="ECO:0000256" key="5">
    <source>
        <dbReference type="ARBA" id="ARBA00022597"/>
    </source>
</evidence>
<dbReference type="InterPro" id="IPR047817">
    <property type="entry name" value="ABC2_TM_bact-type"/>
</dbReference>
<feature type="transmembrane region" description="Helical" evidence="11">
    <location>
        <begin position="177"/>
        <end position="195"/>
    </location>
</feature>
<evidence type="ECO:0000259" key="12">
    <source>
        <dbReference type="PROSITE" id="PS51012"/>
    </source>
</evidence>
<evidence type="ECO:0000256" key="1">
    <source>
        <dbReference type="ARBA" id="ARBA00004651"/>
    </source>
</evidence>
<keyword evidence="6 11" id="KW-0812">Transmembrane</keyword>
<keyword evidence="8 11" id="KW-1133">Transmembrane helix</keyword>
<comment type="subcellular location">
    <subcellularLocation>
        <location evidence="11">Cell inner membrane</location>
        <topology evidence="11">Multi-pass membrane protein</topology>
    </subcellularLocation>
    <subcellularLocation>
        <location evidence="1">Cell membrane</location>
        <topology evidence="1">Multi-pass membrane protein</topology>
    </subcellularLocation>
</comment>
<feature type="transmembrane region" description="Helical" evidence="11">
    <location>
        <begin position="63"/>
        <end position="82"/>
    </location>
</feature>
<keyword evidence="7" id="KW-0972">Capsule biogenesis/degradation</keyword>
<dbReference type="Pfam" id="PF01061">
    <property type="entry name" value="ABC2_membrane"/>
    <property type="match status" value="1"/>
</dbReference>
<reference evidence="13 14" key="1">
    <citation type="submission" date="2024-02" db="EMBL/GenBank/DDBJ databases">
        <title>Roseovarius strain W115 nov., isolated from a marine algae.</title>
        <authorList>
            <person name="Lee M.W."/>
            <person name="Lee J.K."/>
            <person name="Kim J.M."/>
            <person name="Choi D.G."/>
            <person name="Baek J.H."/>
            <person name="Bayburt H."/>
            <person name="Jung J.J."/>
            <person name="Han D.M."/>
            <person name="Jeon C.O."/>
        </authorList>
    </citation>
    <scope>NUCLEOTIDE SEQUENCE [LARGE SCALE GENOMIC DNA]</scope>
    <source>
        <strain evidence="13 14">W115</strain>
    </source>
</reference>